<evidence type="ECO:0000313" key="6">
    <source>
        <dbReference type="Proteomes" id="UP000739538"/>
    </source>
</evidence>
<protein>
    <submittedName>
        <fullName evidence="5">Response regulator transcription factor</fullName>
    </submittedName>
</protein>
<dbReference type="CDD" id="cd00156">
    <property type="entry name" value="REC"/>
    <property type="match status" value="1"/>
</dbReference>
<dbReference type="GO" id="GO:0005829">
    <property type="term" value="C:cytosol"/>
    <property type="evidence" value="ECO:0007669"/>
    <property type="project" value="TreeGrafter"/>
</dbReference>
<feature type="modified residue" description="4-aspartylphosphate" evidence="2">
    <location>
        <position position="55"/>
    </location>
</feature>
<dbReference type="GO" id="GO:0032993">
    <property type="term" value="C:protein-DNA complex"/>
    <property type="evidence" value="ECO:0007669"/>
    <property type="project" value="TreeGrafter"/>
</dbReference>
<keyword evidence="1" id="KW-0238">DNA-binding</keyword>
<dbReference type="GO" id="GO:0000976">
    <property type="term" value="F:transcription cis-regulatory region binding"/>
    <property type="evidence" value="ECO:0007669"/>
    <property type="project" value="TreeGrafter"/>
</dbReference>
<accession>A0A956NGG4</accession>
<dbReference type="PROSITE" id="PS50110">
    <property type="entry name" value="RESPONSE_REGULATORY"/>
    <property type="match status" value="1"/>
</dbReference>
<organism evidence="5 6">
    <name type="scientific">Eiseniibacteriota bacterium</name>
    <dbReference type="NCBI Taxonomy" id="2212470"/>
    <lineage>
        <taxon>Bacteria</taxon>
        <taxon>Candidatus Eiseniibacteriota</taxon>
    </lineage>
</organism>
<dbReference type="GO" id="GO:0006355">
    <property type="term" value="P:regulation of DNA-templated transcription"/>
    <property type="evidence" value="ECO:0007669"/>
    <property type="project" value="TreeGrafter"/>
</dbReference>
<dbReference type="Pfam" id="PF04397">
    <property type="entry name" value="LytTR"/>
    <property type="match status" value="1"/>
</dbReference>
<evidence type="ECO:0000259" key="3">
    <source>
        <dbReference type="PROSITE" id="PS50110"/>
    </source>
</evidence>
<dbReference type="PANTHER" id="PTHR48111:SF69">
    <property type="entry name" value="RESPONSE REGULATOR RECEIVER"/>
    <property type="match status" value="1"/>
</dbReference>
<dbReference type="PROSITE" id="PS50930">
    <property type="entry name" value="HTH_LYTTR"/>
    <property type="match status" value="1"/>
</dbReference>
<reference evidence="5" key="2">
    <citation type="journal article" date="2021" name="Microbiome">
        <title>Successional dynamics and alternative stable states in a saline activated sludge microbial community over 9 years.</title>
        <authorList>
            <person name="Wang Y."/>
            <person name="Ye J."/>
            <person name="Ju F."/>
            <person name="Liu L."/>
            <person name="Boyd J.A."/>
            <person name="Deng Y."/>
            <person name="Parks D.H."/>
            <person name="Jiang X."/>
            <person name="Yin X."/>
            <person name="Woodcroft B.J."/>
            <person name="Tyson G.W."/>
            <person name="Hugenholtz P."/>
            <person name="Polz M.F."/>
            <person name="Zhang T."/>
        </authorList>
    </citation>
    <scope>NUCLEOTIDE SEQUENCE</scope>
    <source>
        <strain evidence="5">HKST-UBA02</strain>
    </source>
</reference>
<dbReference type="Proteomes" id="UP000739538">
    <property type="component" value="Unassembled WGS sequence"/>
</dbReference>
<dbReference type="PANTHER" id="PTHR48111">
    <property type="entry name" value="REGULATOR OF RPOS"/>
    <property type="match status" value="1"/>
</dbReference>
<dbReference type="InterPro" id="IPR007492">
    <property type="entry name" value="LytTR_DNA-bd_dom"/>
</dbReference>
<dbReference type="Gene3D" id="2.40.50.1020">
    <property type="entry name" value="LytTr DNA-binding domain"/>
    <property type="match status" value="1"/>
</dbReference>
<dbReference type="SMART" id="SM00850">
    <property type="entry name" value="LytTR"/>
    <property type="match status" value="1"/>
</dbReference>
<dbReference type="InterPro" id="IPR039420">
    <property type="entry name" value="WalR-like"/>
</dbReference>
<evidence type="ECO:0000313" key="5">
    <source>
        <dbReference type="EMBL" id="MCA9757996.1"/>
    </source>
</evidence>
<proteinExistence type="predicted"/>
<reference evidence="5" key="1">
    <citation type="submission" date="2020-04" db="EMBL/GenBank/DDBJ databases">
        <authorList>
            <person name="Zhang T."/>
        </authorList>
    </citation>
    <scope>NUCLEOTIDE SEQUENCE</scope>
    <source>
        <strain evidence="5">HKST-UBA02</strain>
    </source>
</reference>
<dbReference type="EMBL" id="JAGQHS010000135">
    <property type="protein sequence ID" value="MCA9757996.1"/>
    <property type="molecule type" value="Genomic_DNA"/>
</dbReference>
<dbReference type="SMART" id="SM00448">
    <property type="entry name" value="REC"/>
    <property type="match status" value="1"/>
</dbReference>
<feature type="domain" description="Response regulatory" evidence="3">
    <location>
        <begin position="2"/>
        <end position="116"/>
    </location>
</feature>
<feature type="domain" description="HTH LytTR-type" evidence="4">
    <location>
        <begin position="128"/>
        <end position="232"/>
    </location>
</feature>
<name>A0A956NGG4_UNCEI</name>
<dbReference type="Gene3D" id="3.40.50.2300">
    <property type="match status" value="1"/>
</dbReference>
<keyword evidence="2" id="KW-0597">Phosphoprotein</keyword>
<dbReference type="InterPro" id="IPR001789">
    <property type="entry name" value="Sig_transdc_resp-reg_receiver"/>
</dbReference>
<dbReference type="GO" id="GO:0000156">
    <property type="term" value="F:phosphorelay response regulator activity"/>
    <property type="evidence" value="ECO:0007669"/>
    <property type="project" value="TreeGrafter"/>
</dbReference>
<dbReference type="AlphaFoldDB" id="A0A956NGG4"/>
<dbReference type="Pfam" id="PF00072">
    <property type="entry name" value="Response_reg"/>
    <property type="match status" value="1"/>
</dbReference>
<evidence type="ECO:0000256" key="1">
    <source>
        <dbReference type="ARBA" id="ARBA00023125"/>
    </source>
</evidence>
<evidence type="ECO:0000259" key="4">
    <source>
        <dbReference type="PROSITE" id="PS50930"/>
    </source>
</evidence>
<dbReference type="InterPro" id="IPR011006">
    <property type="entry name" value="CheY-like_superfamily"/>
</dbReference>
<comment type="caution">
    <text evidence="5">The sequence shown here is derived from an EMBL/GenBank/DDBJ whole genome shotgun (WGS) entry which is preliminary data.</text>
</comment>
<evidence type="ECO:0000256" key="2">
    <source>
        <dbReference type="PROSITE-ProRule" id="PRU00169"/>
    </source>
</evidence>
<dbReference type="SUPFAM" id="SSF52172">
    <property type="entry name" value="CheY-like"/>
    <property type="match status" value="1"/>
</dbReference>
<gene>
    <name evidence="5" type="ORF">KDA27_19545</name>
</gene>
<sequence length="237" mass="26926">MRILIVEDERPIAEYIESMTRECLPDVPLSIRVCFDLEDAVEHLFSQPIDLCLLDLNLHGDDGFRLLEHAAAGSFHTIVISANTDRALEAFRYGVLDFVPKPFDRTRLAEALARLERAHSAHRAMELLAVKVGGAVRLHPLDDVQYFLASGNYVEAHLAGGKCELVEKTMRQLEQILPPNFERTHRSYLVDVRRIAWFGHVAGGRYEVRLRDGQVLPLSRDRVRVLKERVHIGSDPT</sequence>